<keyword evidence="1" id="KW-0732">Signal</keyword>
<accession>A0A1I2HAI2</accession>
<dbReference type="RefSeq" id="WP_026635077.1">
    <property type="nucleotide sequence ID" value="NZ_FONH01000011.1"/>
</dbReference>
<feature type="signal peptide" evidence="1">
    <location>
        <begin position="1"/>
        <end position="17"/>
    </location>
</feature>
<evidence type="ECO:0000313" key="3">
    <source>
        <dbReference type="Proteomes" id="UP000199477"/>
    </source>
</evidence>
<organism evidence="2 3">
    <name type="scientific">Dyella marensis</name>
    <dbReference type="NCBI Taxonomy" id="500610"/>
    <lineage>
        <taxon>Bacteria</taxon>
        <taxon>Pseudomonadati</taxon>
        <taxon>Pseudomonadota</taxon>
        <taxon>Gammaproteobacteria</taxon>
        <taxon>Lysobacterales</taxon>
        <taxon>Rhodanobacteraceae</taxon>
        <taxon>Dyella</taxon>
    </lineage>
</organism>
<evidence type="ECO:0000256" key="1">
    <source>
        <dbReference type="SAM" id="SignalP"/>
    </source>
</evidence>
<reference evidence="3" key="1">
    <citation type="submission" date="2016-10" db="EMBL/GenBank/DDBJ databases">
        <authorList>
            <person name="Varghese N."/>
            <person name="Submissions S."/>
        </authorList>
    </citation>
    <scope>NUCLEOTIDE SEQUENCE [LARGE SCALE GENOMIC DNA]</scope>
    <source>
        <strain evidence="3">UNC178MFTsu3.1</strain>
    </source>
</reference>
<name>A0A1I2HAI2_9GAMM</name>
<dbReference type="Proteomes" id="UP000199477">
    <property type="component" value="Unassembled WGS sequence"/>
</dbReference>
<gene>
    <name evidence="2" type="ORF">SAMN02799615_02965</name>
</gene>
<sequence length="126" mass="13442">MTSLLFLALLSAPGMPADDFSTRVQQAKLTEGAKDGPDYQKKMWAAIGDRTTDALKSCIATLPKPDKAPFTLVADVHADGSLGRVEVRAPTDVATCLLSRFASWKLPSPPASPVPYPIEVDFSIAP</sequence>
<protein>
    <recommendedName>
        <fullName evidence="4">Peptidase C13</fullName>
    </recommendedName>
</protein>
<feature type="chain" id="PRO_5011600774" description="Peptidase C13" evidence="1">
    <location>
        <begin position="18"/>
        <end position="126"/>
    </location>
</feature>
<keyword evidence="3" id="KW-1185">Reference proteome</keyword>
<evidence type="ECO:0000313" key="2">
    <source>
        <dbReference type="EMBL" id="SFF27225.1"/>
    </source>
</evidence>
<evidence type="ECO:0008006" key="4">
    <source>
        <dbReference type="Google" id="ProtNLM"/>
    </source>
</evidence>
<proteinExistence type="predicted"/>
<dbReference type="AlphaFoldDB" id="A0A1I2HAI2"/>
<dbReference type="EMBL" id="FONH01000011">
    <property type="protein sequence ID" value="SFF27225.1"/>
    <property type="molecule type" value="Genomic_DNA"/>
</dbReference>